<organism evidence="1 2">
    <name type="scientific">Stylonychia lemnae</name>
    <name type="common">Ciliate</name>
    <dbReference type="NCBI Taxonomy" id="5949"/>
    <lineage>
        <taxon>Eukaryota</taxon>
        <taxon>Sar</taxon>
        <taxon>Alveolata</taxon>
        <taxon>Ciliophora</taxon>
        <taxon>Intramacronucleata</taxon>
        <taxon>Spirotrichea</taxon>
        <taxon>Stichotrichia</taxon>
        <taxon>Sporadotrichida</taxon>
        <taxon>Oxytrichidae</taxon>
        <taxon>Stylonychinae</taxon>
        <taxon>Stylonychia</taxon>
    </lineage>
</organism>
<dbReference type="OMA" id="LMCYWRV"/>
<dbReference type="Proteomes" id="UP000039865">
    <property type="component" value="Unassembled WGS sequence"/>
</dbReference>
<evidence type="ECO:0000313" key="1">
    <source>
        <dbReference type="EMBL" id="CDW81793.1"/>
    </source>
</evidence>
<reference evidence="1 2" key="1">
    <citation type="submission" date="2014-06" db="EMBL/GenBank/DDBJ databases">
        <authorList>
            <person name="Swart Estienne"/>
        </authorList>
    </citation>
    <scope>NUCLEOTIDE SEQUENCE [LARGE SCALE GENOMIC DNA]</scope>
    <source>
        <strain evidence="1 2">130c</strain>
    </source>
</reference>
<keyword evidence="2" id="KW-1185">Reference proteome</keyword>
<protein>
    <submittedName>
        <fullName evidence="1">Uncharacterized protein</fullName>
    </submittedName>
</protein>
<dbReference type="AlphaFoldDB" id="A0A078ALS0"/>
<name>A0A078ALS0_STYLE</name>
<accession>A0A078ALS0</accession>
<sequence length="519" mass="61540">MKITQHLLKAYNTPTNLIDFTKRGIFGKIFTQREQFKKEQAKFGKDRGDSYRMEYEKDLKERSERKLNWNIKNRWEQRDLDDILKNQDIKSLRFRDFSQMAMNSQYAKDIQEFSSVDEIYYYMETMFSEGFTEKHICIALDIFLRDAAQFQDKDLQTTTFKQFVRELGKNLITFKDEKSYIKAAKFLDIFCIDDKFLWINLELFLMKKDNLFTPKGMVDLMSHFSSQNEGSRDFYDFYEFLFLSKKFDKLNTHDFISLGYNFYTVHAGTVNFFQHYSDAMAERLNDKVTTYDLLRVLQTFSEIAHKFPKLFTQLEMIFLKRFDQMTVDEMTCCAAGFAISGFGSQYLFTLMEQGIFANVEAFQAENIKEICKAFIFSQRGSKQLHNFMLPRIQQSLESFSCRELCYLLHGYFKKDCLNKQFAKTIEEQVVKTLRLTSAIQPDEIALITKVFCTTRTGSREFHKLLETTVLSRLEDLKKNMDILYQIGYKFEESGLCSLDTLKLLKKHVFMQELEKDVFN</sequence>
<proteinExistence type="predicted"/>
<dbReference type="OrthoDB" id="10433792at2759"/>
<gene>
    <name evidence="1" type="primary">Contig8013.g8544</name>
    <name evidence="1" type="ORF">STYLEM_10817</name>
</gene>
<dbReference type="EMBL" id="CCKQ01010285">
    <property type="protein sequence ID" value="CDW81793.1"/>
    <property type="molecule type" value="Genomic_DNA"/>
</dbReference>
<dbReference type="InParanoid" id="A0A078ALS0"/>
<evidence type="ECO:0000313" key="2">
    <source>
        <dbReference type="Proteomes" id="UP000039865"/>
    </source>
</evidence>